<keyword evidence="3" id="KW-0998">Cell outer membrane</keyword>
<feature type="domain" description="Outer membrane protein beta-barrel" evidence="4">
    <location>
        <begin position="315"/>
        <end position="715"/>
    </location>
</feature>
<evidence type="ECO:0000256" key="2">
    <source>
        <dbReference type="ARBA" id="ARBA00023136"/>
    </source>
</evidence>
<keyword evidence="6" id="KW-1185">Reference proteome</keyword>
<reference evidence="5 6" key="1">
    <citation type="submission" date="2021-03" db="EMBL/GenBank/DDBJ databases">
        <title>Assistant Professor.</title>
        <authorList>
            <person name="Huq M.A."/>
        </authorList>
    </citation>
    <scope>NUCLEOTIDE SEQUENCE [LARGE SCALE GENOMIC DNA]</scope>
    <source>
        <strain evidence="5 6">MAH-29</strain>
    </source>
</reference>
<dbReference type="InterPro" id="IPR036942">
    <property type="entry name" value="Beta-barrel_TonB_sf"/>
</dbReference>
<name>A0ABS3YWX0_9BACT</name>
<keyword evidence="2" id="KW-0472">Membrane</keyword>
<evidence type="ECO:0000259" key="4">
    <source>
        <dbReference type="Pfam" id="PF14905"/>
    </source>
</evidence>
<dbReference type="PANTHER" id="PTHR40980:SF4">
    <property type="entry name" value="TONB-DEPENDENT RECEPTOR-LIKE BETA-BARREL DOMAIN-CONTAINING PROTEIN"/>
    <property type="match status" value="1"/>
</dbReference>
<organism evidence="5 6">
    <name type="scientific">Niastella soli</name>
    <dbReference type="NCBI Taxonomy" id="2821487"/>
    <lineage>
        <taxon>Bacteria</taxon>
        <taxon>Pseudomonadati</taxon>
        <taxon>Bacteroidota</taxon>
        <taxon>Chitinophagia</taxon>
        <taxon>Chitinophagales</taxon>
        <taxon>Chitinophagaceae</taxon>
        <taxon>Niastella</taxon>
    </lineage>
</organism>
<dbReference type="RefSeq" id="WP_209140473.1">
    <property type="nucleotide sequence ID" value="NZ_JAGHKO010000004.1"/>
</dbReference>
<gene>
    <name evidence="5" type="ORF">J7I42_19225</name>
</gene>
<dbReference type="Gene3D" id="2.170.130.10">
    <property type="entry name" value="TonB-dependent receptor, plug domain"/>
    <property type="match status" value="1"/>
</dbReference>
<evidence type="ECO:0000256" key="3">
    <source>
        <dbReference type="ARBA" id="ARBA00023237"/>
    </source>
</evidence>
<evidence type="ECO:0000313" key="6">
    <source>
        <dbReference type="Proteomes" id="UP000677244"/>
    </source>
</evidence>
<protein>
    <submittedName>
        <fullName evidence="5">Outer membrane beta-barrel protein</fullName>
    </submittedName>
</protein>
<dbReference type="InterPro" id="IPR037066">
    <property type="entry name" value="Plug_dom_sf"/>
</dbReference>
<evidence type="ECO:0000313" key="5">
    <source>
        <dbReference type="EMBL" id="MBO9202427.1"/>
    </source>
</evidence>
<dbReference type="PANTHER" id="PTHR40980">
    <property type="entry name" value="PLUG DOMAIN-CONTAINING PROTEIN"/>
    <property type="match status" value="1"/>
</dbReference>
<dbReference type="Gene3D" id="2.40.170.20">
    <property type="entry name" value="TonB-dependent receptor, beta-barrel domain"/>
    <property type="match status" value="1"/>
</dbReference>
<dbReference type="SUPFAM" id="SSF56935">
    <property type="entry name" value="Porins"/>
    <property type="match status" value="1"/>
</dbReference>
<evidence type="ECO:0000256" key="1">
    <source>
        <dbReference type="ARBA" id="ARBA00004442"/>
    </source>
</evidence>
<proteinExistence type="predicted"/>
<dbReference type="Proteomes" id="UP000677244">
    <property type="component" value="Unassembled WGS sequence"/>
</dbReference>
<accession>A0ABS3YWX0</accession>
<sequence length="738" mass="83858">MQQILRCALFISGLYSYYNANAQQDTTSVGRPAMDSAKTKQLKTVVVTAQKTRLIEHQLDKIVVNANALVSTAGGNAIDVLNMAPGVLVDENGSISLKGREGVIIYIDDKPTRLTGTDLVNYLRSLSVSMIDQIELMPNPSSRYNADGTAIINIRLKKLKTGGFNGNATVSARQSRYFRSNNSLLLNYRNTHFNIYSTAGYSVFNGYFSSHRQRVYTYPNNSLSYTLLQDVHENNHDQNFNYNVGIDYFVSKNTTVGVLCNGYRQPYREKGKYNNQFYGNTDKSDSAISSNSRFTTNTHRNALNLNLQHFLAGHRREINVNLDYLQYANQANQHLESEVHHPDDPIATPSVLITASPYTALIYSAKVNYTDTLFGSLKWEQGVQTIYSERNNTSNYFNQSGNDLYPDHRLTNKFRYRENIHAAFVTLQKSFNRFSAQAGIRMESTAGNALQYNMALKPDTAFTLHYTNMFPTLYLLYKLDSSGKNTLGFSAGRRIERPSYNDLNPSSFYFDRNTSNTGNSLLQPAFSNNFELTYTHNRFIAGINYSRTKGLITRGSKQVGDAFITMPVNVDLYTTIGTSINWTFNITRWWTVNIAQELINSHYKGEIFNEGLYNNENLTTFYLKTYHQFKFNNGWSGDLTTTYRSKLLLWQTTNQGRSMIYGGIQKKLTEKATISLTGSDIFHTAKTRRLTKIQHAEVYYYLESDTQGLGISFSYRFGKSVNRRERKTGIEAEAGRVN</sequence>
<dbReference type="InterPro" id="IPR041700">
    <property type="entry name" value="OMP_b-brl_3"/>
</dbReference>
<dbReference type="Pfam" id="PF14905">
    <property type="entry name" value="OMP_b-brl_3"/>
    <property type="match status" value="1"/>
</dbReference>
<comment type="caution">
    <text evidence="5">The sequence shown here is derived from an EMBL/GenBank/DDBJ whole genome shotgun (WGS) entry which is preliminary data.</text>
</comment>
<dbReference type="EMBL" id="JAGHKO010000004">
    <property type="protein sequence ID" value="MBO9202427.1"/>
    <property type="molecule type" value="Genomic_DNA"/>
</dbReference>
<comment type="subcellular location">
    <subcellularLocation>
        <location evidence="1">Cell outer membrane</location>
    </subcellularLocation>
</comment>